<keyword evidence="2" id="KW-0472">Membrane</keyword>
<gene>
    <name evidence="4" type="ORF">VICG_00460</name>
</gene>
<keyword evidence="3" id="KW-0732">Signal</keyword>
<keyword evidence="2" id="KW-0812">Transmembrane</keyword>
<dbReference type="AlphaFoldDB" id="L2GPW1"/>
<evidence type="ECO:0000313" key="5">
    <source>
        <dbReference type="Proteomes" id="UP000011082"/>
    </source>
</evidence>
<dbReference type="HOGENOM" id="CLU_740106_0_0_1"/>
<name>L2GPW1_VITCO</name>
<evidence type="ECO:0000256" key="3">
    <source>
        <dbReference type="SAM" id="SignalP"/>
    </source>
</evidence>
<accession>L2GPW1</accession>
<feature type="compositionally biased region" description="Low complexity" evidence="1">
    <location>
        <begin position="57"/>
        <end position="70"/>
    </location>
</feature>
<evidence type="ECO:0000256" key="1">
    <source>
        <dbReference type="SAM" id="MobiDB-lite"/>
    </source>
</evidence>
<feature type="chain" id="PRO_5003959914" evidence="3">
    <location>
        <begin position="20"/>
        <end position="374"/>
    </location>
</feature>
<feature type="region of interest" description="Disordered" evidence="1">
    <location>
        <begin position="38"/>
        <end position="235"/>
    </location>
</feature>
<dbReference type="VEuPathDB" id="MicrosporidiaDB:VICG_00460"/>
<evidence type="ECO:0000256" key="2">
    <source>
        <dbReference type="SAM" id="Phobius"/>
    </source>
</evidence>
<organism evidence="4 5">
    <name type="scientific">Vittaforma corneae (strain ATCC 50505)</name>
    <name type="common">Microsporidian parasite</name>
    <name type="synonym">Nosema corneum</name>
    <dbReference type="NCBI Taxonomy" id="993615"/>
    <lineage>
        <taxon>Eukaryota</taxon>
        <taxon>Fungi</taxon>
        <taxon>Fungi incertae sedis</taxon>
        <taxon>Microsporidia</taxon>
        <taxon>Nosematidae</taxon>
        <taxon>Vittaforma</taxon>
    </lineage>
</organism>
<feature type="compositionally biased region" description="Low complexity" evidence="1">
    <location>
        <begin position="226"/>
        <end position="235"/>
    </location>
</feature>
<dbReference type="InParanoid" id="L2GPW1"/>
<feature type="compositionally biased region" description="Polar residues" evidence="1">
    <location>
        <begin position="118"/>
        <end position="135"/>
    </location>
</feature>
<feature type="transmembrane region" description="Helical" evidence="2">
    <location>
        <begin position="281"/>
        <end position="299"/>
    </location>
</feature>
<evidence type="ECO:0000313" key="4">
    <source>
        <dbReference type="EMBL" id="ELA42362.1"/>
    </source>
</evidence>
<feature type="compositionally biased region" description="Polar residues" evidence="1">
    <location>
        <begin position="156"/>
        <end position="174"/>
    </location>
</feature>
<feature type="compositionally biased region" description="Polar residues" evidence="1">
    <location>
        <begin position="183"/>
        <end position="209"/>
    </location>
</feature>
<dbReference type="GeneID" id="19881178"/>
<proteinExistence type="predicted"/>
<sequence length="374" mass="41446">MFRLTQIGIVLVLINKILAEGDVVYGPKRQNETIYDSLKENGDPFETNYRDQPVGLSTSTENQKSSSSKSPVEEDPIINEDERPTASNPTTGSIISTTKPFDGTRPADKTIDEEEQELSQLGASTNPSSDATSETKIVDKEEQKLSQQDVSEKTSSRSNPFIINNQQTGQSRSQGSKEHITESAAQEGTLSLNSADQEEGTLSSNNGNGTFHGHLTKEANSTNGESTTQSDTQTDSASQTYFSNLLSWISEYTKTIGMDFTDKESFWGYEYNLGYFKINNGVLVVVLTILAAVSLYYFITAVSQSEKLYYNRDEAGKTLSKLILAISNFFGAVKRKIAEPFKKVRHVGDTKKGSLIREKRKFPEDSDEYLDEGY</sequence>
<dbReference type="Proteomes" id="UP000011082">
    <property type="component" value="Unassembled WGS sequence"/>
</dbReference>
<reference evidence="5" key="1">
    <citation type="submission" date="2011-05" db="EMBL/GenBank/DDBJ databases">
        <title>The genome sequence of Vittaforma corneae strain ATCC 50505.</title>
        <authorList>
            <consortium name="The Broad Institute Genome Sequencing Platform"/>
            <person name="Cuomo C."/>
            <person name="Didier E."/>
            <person name="Bowers L."/>
            <person name="Young S.K."/>
            <person name="Zeng Q."/>
            <person name="Gargeya S."/>
            <person name="Fitzgerald M."/>
            <person name="Haas B."/>
            <person name="Abouelleil A."/>
            <person name="Alvarado L."/>
            <person name="Arachchi H.M."/>
            <person name="Berlin A."/>
            <person name="Chapman S.B."/>
            <person name="Gearin G."/>
            <person name="Goldberg J."/>
            <person name="Griggs A."/>
            <person name="Gujja S."/>
            <person name="Hansen M."/>
            <person name="Heiman D."/>
            <person name="Howarth C."/>
            <person name="Larimer J."/>
            <person name="Lui A."/>
            <person name="MacDonald P.J.P."/>
            <person name="McCowen C."/>
            <person name="Montmayeur A."/>
            <person name="Murphy C."/>
            <person name="Neiman D."/>
            <person name="Pearson M."/>
            <person name="Priest M."/>
            <person name="Roberts A."/>
            <person name="Saif S."/>
            <person name="Shea T."/>
            <person name="Sisk P."/>
            <person name="Stolte C."/>
            <person name="Sykes S."/>
            <person name="Wortman J."/>
            <person name="Nusbaum C."/>
            <person name="Birren B."/>
        </authorList>
    </citation>
    <scope>NUCLEOTIDE SEQUENCE [LARGE SCALE GENOMIC DNA]</scope>
    <source>
        <strain evidence="5">ATCC 50505</strain>
    </source>
</reference>
<dbReference type="RefSeq" id="XP_007603913.1">
    <property type="nucleotide sequence ID" value="XM_007603851.1"/>
</dbReference>
<dbReference type="EMBL" id="JH370132">
    <property type="protein sequence ID" value="ELA42362.1"/>
    <property type="molecule type" value="Genomic_DNA"/>
</dbReference>
<keyword evidence="2" id="KW-1133">Transmembrane helix</keyword>
<feature type="signal peptide" evidence="3">
    <location>
        <begin position="1"/>
        <end position="19"/>
    </location>
</feature>
<feature type="compositionally biased region" description="Basic and acidic residues" evidence="1">
    <location>
        <begin position="136"/>
        <end position="155"/>
    </location>
</feature>
<keyword evidence="5" id="KW-1185">Reference proteome</keyword>
<protein>
    <submittedName>
        <fullName evidence="4">Uncharacterized protein</fullName>
    </submittedName>
</protein>
<feature type="compositionally biased region" description="Polar residues" evidence="1">
    <location>
        <begin position="85"/>
        <end position="99"/>
    </location>
</feature>